<evidence type="ECO:0000313" key="1">
    <source>
        <dbReference type="EMBL" id="KAH7977555.1"/>
    </source>
</evidence>
<dbReference type="EMBL" id="CM023470">
    <property type="protein sequence ID" value="KAH7977555.1"/>
    <property type="molecule type" value="Genomic_DNA"/>
</dbReference>
<reference evidence="1" key="1">
    <citation type="submission" date="2020-05" db="EMBL/GenBank/DDBJ databases">
        <title>Large-scale comparative analyses of tick genomes elucidate their genetic diversity and vector capacities.</title>
        <authorList>
            <person name="Jia N."/>
            <person name="Wang J."/>
            <person name="Shi W."/>
            <person name="Du L."/>
            <person name="Sun Y."/>
            <person name="Zhan W."/>
            <person name="Jiang J."/>
            <person name="Wang Q."/>
            <person name="Zhang B."/>
            <person name="Ji P."/>
            <person name="Sakyi L.B."/>
            <person name="Cui X."/>
            <person name="Yuan T."/>
            <person name="Jiang B."/>
            <person name="Yang W."/>
            <person name="Lam T.T.-Y."/>
            <person name="Chang Q."/>
            <person name="Ding S."/>
            <person name="Wang X."/>
            <person name="Zhu J."/>
            <person name="Ruan X."/>
            <person name="Zhao L."/>
            <person name="Wei J."/>
            <person name="Que T."/>
            <person name="Du C."/>
            <person name="Cheng J."/>
            <person name="Dai P."/>
            <person name="Han X."/>
            <person name="Huang E."/>
            <person name="Gao Y."/>
            <person name="Liu J."/>
            <person name="Shao H."/>
            <person name="Ye R."/>
            <person name="Li L."/>
            <person name="Wei W."/>
            <person name="Wang X."/>
            <person name="Wang C."/>
            <person name="Yang T."/>
            <person name="Huo Q."/>
            <person name="Li W."/>
            <person name="Guo W."/>
            <person name="Chen H."/>
            <person name="Zhou L."/>
            <person name="Ni X."/>
            <person name="Tian J."/>
            <person name="Zhou Y."/>
            <person name="Sheng Y."/>
            <person name="Liu T."/>
            <person name="Pan Y."/>
            <person name="Xia L."/>
            <person name="Li J."/>
            <person name="Zhao F."/>
            <person name="Cao W."/>
        </authorList>
    </citation>
    <scope>NUCLEOTIDE SEQUENCE</scope>
    <source>
        <strain evidence="1">Dsil-2018</strain>
    </source>
</reference>
<comment type="caution">
    <text evidence="1">The sequence shown here is derived from an EMBL/GenBank/DDBJ whole genome shotgun (WGS) entry which is preliminary data.</text>
</comment>
<evidence type="ECO:0000313" key="2">
    <source>
        <dbReference type="Proteomes" id="UP000821865"/>
    </source>
</evidence>
<proteinExistence type="predicted"/>
<keyword evidence="2" id="KW-1185">Reference proteome</keyword>
<sequence>MPLVNWSDATPADLAGFTMDYLREELARRNLDATGSKEEIISHLIADIAQNRPTTPPLLSPDSAASTQRCNAAPLPPSFDAAQTTELLTGLLQQLLHVSQRAAAPVQVTTLPDLSASLPTYSGDGRISASHWVEELERTRNLASWEPSTLLAVALGKLRGAAADWKAVIGRQCPTWETFRQAFLDQFSAKQTLLQWQQAVTCRVQAHGENLVSYSLAKFKLISGCPVTLTDPQRIEYALQGIADVNLATTIAAQRPETVAAYMDIVTQLDQTLSHSSLRAPRTGYPSAKLPTPSPQAPPRSTVYMNPQAVSAGLQQSPLPGPDEPPWLALSCHNYVSSTYSLSSTSNRAAISMIEVHIDPSLPAVQLGSHLPVPQQQELTSILSKHTEVFARGEDDLGLYEGVEHAIDLLPDAVPYSRSPYPYSAADRRFLEAQTSTLLRQGIILRPSGSTLGIPRSSC</sequence>
<accession>A0ACB8DTC8</accession>
<gene>
    <name evidence="1" type="ORF">HPB49_002342</name>
</gene>
<organism evidence="1 2">
    <name type="scientific">Dermacentor silvarum</name>
    <name type="common">Tick</name>
    <dbReference type="NCBI Taxonomy" id="543639"/>
    <lineage>
        <taxon>Eukaryota</taxon>
        <taxon>Metazoa</taxon>
        <taxon>Ecdysozoa</taxon>
        <taxon>Arthropoda</taxon>
        <taxon>Chelicerata</taxon>
        <taxon>Arachnida</taxon>
        <taxon>Acari</taxon>
        <taxon>Parasitiformes</taxon>
        <taxon>Ixodida</taxon>
        <taxon>Ixodoidea</taxon>
        <taxon>Ixodidae</taxon>
        <taxon>Rhipicephalinae</taxon>
        <taxon>Dermacentor</taxon>
    </lineage>
</organism>
<dbReference type="Proteomes" id="UP000821865">
    <property type="component" value="Chromosome 1"/>
</dbReference>
<protein>
    <submittedName>
        <fullName evidence="1">Uncharacterized protein</fullName>
    </submittedName>
</protein>
<name>A0ACB8DTC8_DERSI</name>